<dbReference type="GO" id="GO:0006265">
    <property type="term" value="P:DNA topological change"/>
    <property type="evidence" value="ECO:0007669"/>
    <property type="project" value="TreeGrafter"/>
</dbReference>
<evidence type="ECO:0000313" key="1">
    <source>
        <dbReference type="EMBL" id="KAI5342887.1"/>
    </source>
</evidence>
<dbReference type="EMBL" id="JAJFAZ020000002">
    <property type="protein sequence ID" value="KAI5342887.1"/>
    <property type="molecule type" value="Genomic_DNA"/>
</dbReference>
<dbReference type="AlphaFoldDB" id="A0AAD4WIW3"/>
<dbReference type="InterPro" id="IPR035516">
    <property type="entry name" value="Gyrase/topoIV_suA_C"/>
</dbReference>
<comment type="caution">
    <text evidence="1">The sequence shown here is derived from an EMBL/GenBank/DDBJ whole genome shotgun (WGS) entry which is preliminary data.</text>
</comment>
<dbReference type="GO" id="GO:0009330">
    <property type="term" value="C:DNA topoisomerase type II (double strand cut, ATP-hydrolyzing) complex"/>
    <property type="evidence" value="ECO:0007669"/>
    <property type="project" value="TreeGrafter"/>
</dbReference>
<keyword evidence="2" id="KW-1185">Reference proteome</keyword>
<dbReference type="Proteomes" id="UP001054821">
    <property type="component" value="Chromosome 2"/>
</dbReference>
<dbReference type="GO" id="GO:0003677">
    <property type="term" value="F:DNA binding"/>
    <property type="evidence" value="ECO:0007669"/>
    <property type="project" value="TreeGrafter"/>
</dbReference>
<dbReference type="Gene3D" id="2.120.10.90">
    <property type="entry name" value="DNA gyrase/topoisomerase IV, subunit A, C-terminal"/>
    <property type="match status" value="1"/>
</dbReference>
<reference evidence="1 2" key="1">
    <citation type="journal article" date="2022" name="G3 (Bethesda)">
        <title>Whole-genome sequence and methylome profiling of the almond [Prunus dulcis (Mill.) D.A. Webb] cultivar 'Nonpareil'.</title>
        <authorList>
            <person name="D'Amico-Willman K.M."/>
            <person name="Ouma W.Z."/>
            <person name="Meulia T."/>
            <person name="Sideli G.M."/>
            <person name="Gradziel T.M."/>
            <person name="Fresnedo-Ramirez J."/>
        </authorList>
    </citation>
    <scope>NUCLEOTIDE SEQUENCE [LARGE SCALE GENOMIC DNA]</scope>
    <source>
        <strain evidence="1">Clone GOH B32 T37-40</strain>
    </source>
</reference>
<dbReference type="PANTHER" id="PTHR43493:SF5">
    <property type="entry name" value="DNA GYRASE SUBUNIT A, CHLOROPLASTIC_MITOCHONDRIAL"/>
    <property type="match status" value="1"/>
</dbReference>
<dbReference type="SUPFAM" id="SSF101904">
    <property type="entry name" value="GyrA/ParC C-terminal domain-like"/>
    <property type="match status" value="1"/>
</dbReference>
<proteinExistence type="predicted"/>
<dbReference type="InterPro" id="IPR050220">
    <property type="entry name" value="Type_II_DNA_Topoisomerases"/>
</dbReference>
<dbReference type="GO" id="GO:0005524">
    <property type="term" value="F:ATP binding"/>
    <property type="evidence" value="ECO:0007669"/>
    <property type="project" value="TreeGrafter"/>
</dbReference>
<sequence>MRLNEGDKMASADIIPAAMRKGIATSLKGPWLLFVSESGYGKRAPLSTFHSSKLNRVGLIIYEVMFGTRGSCKPKWGLILMRLDHAGKIQSASLISAPDEEPEVEVEAAALG</sequence>
<dbReference type="GO" id="GO:0005737">
    <property type="term" value="C:cytoplasm"/>
    <property type="evidence" value="ECO:0007669"/>
    <property type="project" value="TreeGrafter"/>
</dbReference>
<dbReference type="PANTHER" id="PTHR43493">
    <property type="entry name" value="DNA GYRASE/TOPOISOMERASE SUBUNIT A"/>
    <property type="match status" value="1"/>
</dbReference>
<protein>
    <submittedName>
        <fullName evidence="1">Uncharacterized protein</fullName>
    </submittedName>
</protein>
<accession>A0AAD4WIW3</accession>
<gene>
    <name evidence="1" type="ORF">L3X38_010763</name>
</gene>
<dbReference type="GO" id="GO:0003918">
    <property type="term" value="F:DNA topoisomerase type II (double strand cut, ATP-hydrolyzing) activity"/>
    <property type="evidence" value="ECO:0007669"/>
    <property type="project" value="TreeGrafter"/>
</dbReference>
<organism evidence="1 2">
    <name type="scientific">Prunus dulcis</name>
    <name type="common">Almond</name>
    <name type="synonym">Amygdalus dulcis</name>
    <dbReference type="NCBI Taxonomy" id="3755"/>
    <lineage>
        <taxon>Eukaryota</taxon>
        <taxon>Viridiplantae</taxon>
        <taxon>Streptophyta</taxon>
        <taxon>Embryophyta</taxon>
        <taxon>Tracheophyta</taxon>
        <taxon>Spermatophyta</taxon>
        <taxon>Magnoliopsida</taxon>
        <taxon>eudicotyledons</taxon>
        <taxon>Gunneridae</taxon>
        <taxon>Pentapetalae</taxon>
        <taxon>rosids</taxon>
        <taxon>fabids</taxon>
        <taxon>Rosales</taxon>
        <taxon>Rosaceae</taxon>
        <taxon>Amygdaloideae</taxon>
        <taxon>Amygdaleae</taxon>
        <taxon>Prunus</taxon>
    </lineage>
</organism>
<name>A0AAD4WIW3_PRUDU</name>
<evidence type="ECO:0000313" key="2">
    <source>
        <dbReference type="Proteomes" id="UP001054821"/>
    </source>
</evidence>